<keyword evidence="3" id="KW-1185">Reference proteome</keyword>
<gene>
    <name evidence="2" type="ORF">ADEAN_000876600</name>
</gene>
<dbReference type="EMBL" id="LR877164">
    <property type="protein sequence ID" value="CAD2221235.1"/>
    <property type="molecule type" value="Genomic_DNA"/>
</dbReference>
<dbReference type="Proteomes" id="UP000515908">
    <property type="component" value="Chromosome 20"/>
</dbReference>
<feature type="region of interest" description="Disordered" evidence="1">
    <location>
        <begin position="1"/>
        <end position="69"/>
    </location>
</feature>
<evidence type="ECO:0000313" key="2">
    <source>
        <dbReference type="EMBL" id="CAD2221235.1"/>
    </source>
</evidence>
<accession>A0A7G2CP16</accession>
<dbReference type="AlphaFoldDB" id="A0A7G2CP16"/>
<evidence type="ECO:0000313" key="3">
    <source>
        <dbReference type="Proteomes" id="UP000515908"/>
    </source>
</evidence>
<organism evidence="2 3">
    <name type="scientific">Angomonas deanei</name>
    <dbReference type="NCBI Taxonomy" id="59799"/>
    <lineage>
        <taxon>Eukaryota</taxon>
        <taxon>Discoba</taxon>
        <taxon>Euglenozoa</taxon>
        <taxon>Kinetoplastea</taxon>
        <taxon>Metakinetoplastina</taxon>
        <taxon>Trypanosomatida</taxon>
        <taxon>Trypanosomatidae</taxon>
        <taxon>Strigomonadinae</taxon>
        <taxon>Angomonas</taxon>
    </lineage>
</organism>
<reference evidence="2 3" key="1">
    <citation type="submission" date="2020-08" db="EMBL/GenBank/DDBJ databases">
        <authorList>
            <person name="Newling K."/>
            <person name="Davey J."/>
            <person name="Forrester S."/>
        </authorList>
    </citation>
    <scope>NUCLEOTIDE SEQUENCE [LARGE SCALE GENOMIC DNA]</scope>
    <source>
        <strain evidence="3">Crithidia deanei Carvalho (ATCC PRA-265)</strain>
    </source>
</reference>
<dbReference type="VEuPathDB" id="TriTrypDB:ADEAN_000876600"/>
<name>A0A7G2CP16_9TRYP</name>
<evidence type="ECO:0000256" key="1">
    <source>
        <dbReference type="SAM" id="MobiDB-lite"/>
    </source>
</evidence>
<feature type="compositionally biased region" description="Polar residues" evidence="1">
    <location>
        <begin position="7"/>
        <end position="18"/>
    </location>
</feature>
<sequence length="287" mass="33460">MRVIETFNENNSKANSEGQPVDTHHHDRDYPPQTSTTAGQPHSKKRTQPRVEEDRPVYASPYHSHNTKNKKFINPADYLRPEARLARYIKHYDKSLKTFYASHPQLQTNTNINHQRPPHLNGSVEEPVEPYTAAATVLRPTTRQEANIIYNITGDPRYRYRREYEDENYCDPHDVSQSRQFALQQYKSGKVCNVQRAGRIPVSHTNANHNNRLANQFRPPFDVSVNTNNNREGYTSSKSRCISLYAVDYLDPVGSTLPRRTDKVQRGEYMRELWERDAFLKRMEKGK</sequence>
<proteinExistence type="predicted"/>
<protein>
    <submittedName>
        <fullName evidence="2">Uncharacterized protein</fullName>
    </submittedName>
</protein>